<name>D2VL05_NAEGR</name>
<dbReference type="Pfam" id="PF00536">
    <property type="entry name" value="SAM_1"/>
    <property type="match status" value="1"/>
</dbReference>
<proteinExistence type="predicted"/>
<keyword evidence="3" id="KW-1185">Reference proteome</keyword>
<dbReference type="Gene3D" id="1.10.150.50">
    <property type="entry name" value="Transcription Factor, Ets-1"/>
    <property type="match status" value="1"/>
</dbReference>
<dbReference type="Proteomes" id="UP000006671">
    <property type="component" value="Unassembled WGS sequence"/>
</dbReference>
<dbReference type="InterPro" id="IPR016137">
    <property type="entry name" value="RGS"/>
</dbReference>
<dbReference type="GeneID" id="8851760"/>
<dbReference type="SUPFAM" id="SSF47769">
    <property type="entry name" value="SAM/Pointed domain"/>
    <property type="match status" value="1"/>
</dbReference>
<evidence type="ECO:0000313" key="3">
    <source>
        <dbReference type="Proteomes" id="UP000006671"/>
    </source>
</evidence>
<evidence type="ECO:0000259" key="1">
    <source>
        <dbReference type="PROSITE" id="PS50132"/>
    </source>
</evidence>
<dbReference type="RefSeq" id="XP_002675197.1">
    <property type="nucleotide sequence ID" value="XM_002675151.1"/>
</dbReference>
<dbReference type="AlphaFoldDB" id="D2VL05"/>
<sequence length="588" mass="66928">MSMLQHQQLVECFAQDQIDLESVSSSYCCSPPSASSSMLPATAAHHHDETTSSSCGSASLDVGRNNYLHHHHHQKGSFDSFDSNHTNSSSVSAVVDERLLLSSSRNDSFSSFHLMEEQPIFIHSPSNSIYSPSEEHVLSSSLDNNNNAITLNNNSNNSNNDKVKEFSKLSFTNNSTNNQHYNNPPTIRSSPRDIKSIATSKVAYSLNDTKSTQSKGQIEEGISELEQLFASRRAFNSLSKKYSTDNLLKEQKKRNKHSTDKDHLLLLQQQHQPSLTSASSFTATTSTSFLEPSSNAIRSTKSTSCLSPSSPISDSFEEIKSIIQAYYNYESFVESADGREELRLYLRKRHNEEMLLMLETRITFLSFYEEGSNFYVGRRALLKVKEFQMIYSQFIDTNSQFCINIDSSIRNKFVKLNPRVNKVNTEEEAALLVKEIDECLDTLHFSVSLQVKTEIFSQFKKTEEFQTFILSKIIELQGKKAWEGLERQNGTSLHDSPSNHGGFFSFLKKNPQNSAIKKFEEKLIEEFLIENELAEYCGQFRKKKLYTLSQIQNYSCDDYLKLGVIKVTHQTRLIRLVGQYFKSYCNKN</sequence>
<organism evidence="3">
    <name type="scientific">Naegleria gruberi</name>
    <name type="common">Amoeba</name>
    <dbReference type="NCBI Taxonomy" id="5762"/>
    <lineage>
        <taxon>Eukaryota</taxon>
        <taxon>Discoba</taxon>
        <taxon>Heterolobosea</taxon>
        <taxon>Tetramitia</taxon>
        <taxon>Eutetramitia</taxon>
        <taxon>Vahlkampfiidae</taxon>
        <taxon>Naegleria</taxon>
    </lineage>
</organism>
<dbReference type="PROSITE" id="PS50132">
    <property type="entry name" value="RGS"/>
    <property type="match status" value="1"/>
</dbReference>
<dbReference type="OrthoDB" id="10383527at2759"/>
<evidence type="ECO:0000313" key="2">
    <source>
        <dbReference type="EMBL" id="EFC42453.1"/>
    </source>
</evidence>
<dbReference type="InterPro" id="IPR013761">
    <property type="entry name" value="SAM/pointed_sf"/>
</dbReference>
<dbReference type="Gene3D" id="1.10.167.10">
    <property type="entry name" value="Regulator of G-protein Signalling 4, domain 2"/>
    <property type="match status" value="1"/>
</dbReference>
<dbReference type="EMBL" id="GG738879">
    <property type="protein sequence ID" value="EFC42453.1"/>
    <property type="molecule type" value="Genomic_DNA"/>
</dbReference>
<dbReference type="KEGG" id="ngr:NAEGRDRAFT_80393"/>
<dbReference type="CDD" id="cd09487">
    <property type="entry name" value="SAM_superfamily"/>
    <property type="match status" value="1"/>
</dbReference>
<gene>
    <name evidence="2" type="ORF">NAEGRDRAFT_80393</name>
</gene>
<feature type="domain" description="RGS" evidence="1">
    <location>
        <begin position="328"/>
        <end position="469"/>
    </location>
</feature>
<dbReference type="SUPFAM" id="SSF48097">
    <property type="entry name" value="Regulator of G-protein signaling, RGS"/>
    <property type="match status" value="1"/>
</dbReference>
<dbReference type="OMA" id="MIYSQFI"/>
<dbReference type="VEuPathDB" id="AmoebaDB:NAEGRDRAFT_80393"/>
<dbReference type="InterPro" id="IPR001660">
    <property type="entry name" value="SAM"/>
</dbReference>
<reference evidence="2 3" key="1">
    <citation type="journal article" date="2010" name="Cell">
        <title>The genome of Naegleria gruberi illuminates early eukaryotic versatility.</title>
        <authorList>
            <person name="Fritz-Laylin L.K."/>
            <person name="Prochnik S.E."/>
            <person name="Ginger M.L."/>
            <person name="Dacks J.B."/>
            <person name="Carpenter M.L."/>
            <person name="Field M.C."/>
            <person name="Kuo A."/>
            <person name="Paredez A."/>
            <person name="Chapman J."/>
            <person name="Pham J."/>
            <person name="Shu S."/>
            <person name="Neupane R."/>
            <person name="Cipriano M."/>
            <person name="Mancuso J."/>
            <person name="Tu H."/>
            <person name="Salamov A."/>
            <person name="Lindquist E."/>
            <person name="Shapiro H."/>
            <person name="Lucas S."/>
            <person name="Grigoriev I.V."/>
            <person name="Cande W.Z."/>
            <person name="Fulton C."/>
            <person name="Rokhsar D.S."/>
            <person name="Dawson S.C."/>
        </authorList>
    </citation>
    <scope>NUCLEOTIDE SEQUENCE [LARGE SCALE GENOMIC DNA]</scope>
    <source>
        <strain evidence="2 3">NEG-M</strain>
    </source>
</reference>
<dbReference type="InParanoid" id="D2VL05"/>
<protein>
    <recommendedName>
        <fullName evidence="1">RGS domain-containing protein</fullName>
    </recommendedName>
</protein>
<dbReference type="InterPro" id="IPR036305">
    <property type="entry name" value="RGS_sf"/>
</dbReference>
<accession>D2VL05</accession>
<dbReference type="InterPro" id="IPR044926">
    <property type="entry name" value="RGS_subdomain_2"/>
</dbReference>